<feature type="domain" description="FAM91 N-terminal" evidence="1">
    <location>
        <begin position="14"/>
        <end position="90"/>
    </location>
</feature>
<proteinExistence type="predicted"/>
<dbReference type="AlphaFoldDB" id="A0A6H5HKQ5"/>
<reference evidence="2 3" key="1">
    <citation type="submission" date="2020-02" db="EMBL/GenBank/DDBJ databases">
        <authorList>
            <person name="Ferguson B K."/>
        </authorList>
    </citation>
    <scope>NUCLEOTIDE SEQUENCE [LARGE SCALE GENOMIC DNA]</scope>
</reference>
<dbReference type="InterPro" id="IPR039199">
    <property type="entry name" value="FAM91"/>
</dbReference>
<evidence type="ECO:0000259" key="1">
    <source>
        <dbReference type="Pfam" id="PF14647"/>
    </source>
</evidence>
<dbReference type="EMBL" id="CADCXU010031306">
    <property type="protein sequence ID" value="CAB0017370.1"/>
    <property type="molecule type" value="Genomic_DNA"/>
</dbReference>
<keyword evidence="3" id="KW-1185">Reference proteome</keyword>
<dbReference type="Pfam" id="PF14647">
    <property type="entry name" value="FAM91_N"/>
    <property type="match status" value="1"/>
</dbReference>
<dbReference type="OrthoDB" id="275996at2759"/>
<dbReference type="InterPro" id="IPR028091">
    <property type="entry name" value="FAM91_N_dom"/>
</dbReference>
<name>A0A6H5HKQ5_9HEMI</name>
<dbReference type="PANTHER" id="PTHR28441:SF2">
    <property type="entry name" value="PROTEIN FAM91A1"/>
    <property type="match status" value="1"/>
</dbReference>
<gene>
    <name evidence="2" type="ORF">NTEN_LOCUS21388</name>
</gene>
<evidence type="ECO:0000313" key="3">
    <source>
        <dbReference type="Proteomes" id="UP000479000"/>
    </source>
</evidence>
<sequence length="148" mass="16891">MVSKISENEETPFEFIQKSVRHIRKNEQRYYEELLAYSQGSLLLYPYHLSDIIVKGLRVTPFQYYTKVLEIIMDSERSYDSLPNFTAADSQLETTVKVKPDGISNMRLSSVRRSSPYVIEALTLSAAKAFSPLTRRRAPGCSTKTTGK</sequence>
<dbReference type="Proteomes" id="UP000479000">
    <property type="component" value="Unassembled WGS sequence"/>
</dbReference>
<accession>A0A6H5HKQ5</accession>
<protein>
    <recommendedName>
        <fullName evidence="1">FAM91 N-terminal domain-containing protein</fullName>
    </recommendedName>
</protein>
<evidence type="ECO:0000313" key="2">
    <source>
        <dbReference type="EMBL" id="CAB0017370.1"/>
    </source>
</evidence>
<organism evidence="2 3">
    <name type="scientific">Nesidiocoris tenuis</name>
    <dbReference type="NCBI Taxonomy" id="355587"/>
    <lineage>
        <taxon>Eukaryota</taxon>
        <taxon>Metazoa</taxon>
        <taxon>Ecdysozoa</taxon>
        <taxon>Arthropoda</taxon>
        <taxon>Hexapoda</taxon>
        <taxon>Insecta</taxon>
        <taxon>Pterygota</taxon>
        <taxon>Neoptera</taxon>
        <taxon>Paraneoptera</taxon>
        <taxon>Hemiptera</taxon>
        <taxon>Heteroptera</taxon>
        <taxon>Panheteroptera</taxon>
        <taxon>Cimicomorpha</taxon>
        <taxon>Miridae</taxon>
        <taxon>Dicyphina</taxon>
        <taxon>Nesidiocoris</taxon>
    </lineage>
</organism>
<dbReference type="PANTHER" id="PTHR28441">
    <property type="entry name" value="PROTEIN FAM91A1"/>
    <property type="match status" value="1"/>
</dbReference>